<proteinExistence type="predicted"/>
<keyword evidence="1" id="KW-0812">Transmembrane</keyword>
<dbReference type="OMA" id="PMPDCCI"/>
<dbReference type="EMBL" id="MNAD01001484">
    <property type="protein sequence ID" value="OJT05140.1"/>
    <property type="molecule type" value="Genomic_DNA"/>
</dbReference>
<keyword evidence="1" id="KW-0472">Membrane</keyword>
<feature type="transmembrane region" description="Helical" evidence="1">
    <location>
        <begin position="32"/>
        <end position="52"/>
    </location>
</feature>
<evidence type="ECO:0000256" key="1">
    <source>
        <dbReference type="SAM" id="Phobius"/>
    </source>
</evidence>
<evidence type="ECO:0000313" key="2">
    <source>
        <dbReference type="EMBL" id="OJT05140.1"/>
    </source>
</evidence>
<keyword evidence="1" id="KW-1133">Transmembrane helix</keyword>
<protein>
    <submittedName>
        <fullName evidence="2">Uncharacterized protein</fullName>
    </submittedName>
</protein>
<comment type="caution">
    <text evidence="2">The sequence shown here is derived from an EMBL/GenBank/DDBJ whole genome shotgun (WGS) entry which is preliminary data.</text>
</comment>
<reference evidence="2 3" key="1">
    <citation type="submission" date="2016-10" db="EMBL/GenBank/DDBJ databases">
        <title>Genome sequence of the basidiomycete white-rot fungus Trametes pubescens.</title>
        <authorList>
            <person name="Makela M.R."/>
            <person name="Granchi Z."/>
            <person name="Peng M."/>
            <person name="De Vries R.P."/>
            <person name="Grigoriev I."/>
            <person name="Riley R."/>
            <person name="Hilden K."/>
        </authorList>
    </citation>
    <scope>NUCLEOTIDE SEQUENCE [LARGE SCALE GENOMIC DNA]</scope>
    <source>
        <strain evidence="2 3">FBCC735</strain>
    </source>
</reference>
<organism evidence="2 3">
    <name type="scientific">Trametes pubescens</name>
    <name type="common">White-rot fungus</name>
    <dbReference type="NCBI Taxonomy" id="154538"/>
    <lineage>
        <taxon>Eukaryota</taxon>
        <taxon>Fungi</taxon>
        <taxon>Dikarya</taxon>
        <taxon>Basidiomycota</taxon>
        <taxon>Agaricomycotina</taxon>
        <taxon>Agaricomycetes</taxon>
        <taxon>Polyporales</taxon>
        <taxon>Polyporaceae</taxon>
        <taxon>Trametes</taxon>
    </lineage>
</organism>
<accession>A0A1M2VBZ1</accession>
<dbReference type="Proteomes" id="UP000184267">
    <property type="component" value="Unassembled WGS sequence"/>
</dbReference>
<sequence length="206" mass="21652">MSSPSPSAPASTSTPPASGFTSLFQSAGGPPLILVCIAAGLLFGAFVGMFLMKRLRPTVVLQRANGAGPGGEVRLGEKPRLYDIYVAPLGDGSEENPWTHISPFAAMYLPSSDADVKTPPPTPPTPSALSRVTARLHRSARPSKGHVPPPPAPELRSLQLAVTVSMPNPALHAPKDVDITDDYSHDDPMPDCCIGIAILPYRLDSV</sequence>
<dbReference type="AlphaFoldDB" id="A0A1M2VBZ1"/>
<evidence type="ECO:0000313" key="3">
    <source>
        <dbReference type="Proteomes" id="UP000184267"/>
    </source>
</evidence>
<name>A0A1M2VBZ1_TRAPU</name>
<keyword evidence="3" id="KW-1185">Reference proteome</keyword>
<gene>
    <name evidence="2" type="ORF">TRAPUB_4066</name>
</gene>
<dbReference type="OrthoDB" id="2972750at2759"/>